<dbReference type="EMBL" id="CP030840">
    <property type="protein sequence ID" value="AXC10215.1"/>
    <property type="molecule type" value="Genomic_DNA"/>
</dbReference>
<keyword evidence="2" id="KW-1185">Reference proteome</keyword>
<name>A0A2Z5FV37_9BACT</name>
<protein>
    <submittedName>
        <fullName evidence="1">Uncharacterized protein</fullName>
    </submittedName>
</protein>
<gene>
    <name evidence="1" type="ORF">ACPOL_0858</name>
</gene>
<proteinExistence type="predicted"/>
<organism evidence="1 2">
    <name type="scientific">Acidisarcina polymorpha</name>
    <dbReference type="NCBI Taxonomy" id="2211140"/>
    <lineage>
        <taxon>Bacteria</taxon>
        <taxon>Pseudomonadati</taxon>
        <taxon>Acidobacteriota</taxon>
        <taxon>Terriglobia</taxon>
        <taxon>Terriglobales</taxon>
        <taxon>Acidobacteriaceae</taxon>
        <taxon>Acidisarcina</taxon>
    </lineage>
</organism>
<dbReference type="Proteomes" id="UP000253606">
    <property type="component" value="Chromosome"/>
</dbReference>
<reference evidence="1 2" key="1">
    <citation type="journal article" date="2018" name="Front. Microbiol.">
        <title>Hydrolytic Capabilities as a Key to Environmental Success: Chitinolytic and Cellulolytic Acidobacteria From Acidic Sub-arctic Soils and Boreal Peatlands.</title>
        <authorList>
            <person name="Belova S.E."/>
            <person name="Ravin N.V."/>
            <person name="Pankratov T.A."/>
            <person name="Rakitin A.L."/>
            <person name="Ivanova A.A."/>
            <person name="Beletsky A.V."/>
            <person name="Mardanov A.V."/>
            <person name="Sinninghe Damste J.S."/>
            <person name="Dedysh S.N."/>
        </authorList>
    </citation>
    <scope>NUCLEOTIDE SEQUENCE [LARGE SCALE GENOMIC DNA]</scope>
    <source>
        <strain evidence="1 2">SBC82</strain>
    </source>
</reference>
<sequence>MERSAGANYLRIFAEEWINVAIVTNGVIEVCHRGRVNGRNPHGVDAQIN</sequence>
<accession>A0A2Z5FV37</accession>
<dbReference type="AlphaFoldDB" id="A0A2Z5FV37"/>
<dbReference type="KEGG" id="abas:ACPOL_0858"/>
<evidence type="ECO:0000313" key="2">
    <source>
        <dbReference type="Proteomes" id="UP000253606"/>
    </source>
</evidence>
<evidence type="ECO:0000313" key="1">
    <source>
        <dbReference type="EMBL" id="AXC10215.1"/>
    </source>
</evidence>